<evidence type="ECO:0000313" key="3">
    <source>
        <dbReference type="EMBL" id="MBT0771680.1"/>
    </source>
</evidence>
<keyword evidence="4" id="KW-1185">Reference proteome</keyword>
<keyword evidence="1" id="KW-0812">Transmembrane</keyword>
<accession>A0ABS5TKQ2</accession>
<feature type="transmembrane region" description="Helical" evidence="1">
    <location>
        <begin position="49"/>
        <end position="68"/>
    </location>
</feature>
<protein>
    <submittedName>
        <fullName evidence="3">Tripartite tricarboxylate transporter TctB family protein</fullName>
    </submittedName>
</protein>
<organism evidence="3 4">
    <name type="scientific">Kineosporia corallincola</name>
    <dbReference type="NCBI Taxonomy" id="2835133"/>
    <lineage>
        <taxon>Bacteria</taxon>
        <taxon>Bacillati</taxon>
        <taxon>Actinomycetota</taxon>
        <taxon>Actinomycetes</taxon>
        <taxon>Kineosporiales</taxon>
        <taxon>Kineosporiaceae</taxon>
        <taxon>Kineosporia</taxon>
    </lineage>
</organism>
<evidence type="ECO:0000256" key="1">
    <source>
        <dbReference type="SAM" id="Phobius"/>
    </source>
</evidence>
<dbReference type="Pfam" id="PF07331">
    <property type="entry name" value="TctB"/>
    <property type="match status" value="1"/>
</dbReference>
<dbReference type="RefSeq" id="WP_214158044.1">
    <property type="nucleotide sequence ID" value="NZ_JAHBAY010000009.1"/>
</dbReference>
<name>A0ABS5TKQ2_9ACTN</name>
<feature type="transmembrane region" description="Helical" evidence="1">
    <location>
        <begin position="88"/>
        <end position="115"/>
    </location>
</feature>
<keyword evidence="1" id="KW-0472">Membrane</keyword>
<gene>
    <name evidence="3" type="ORF">KIH74_22260</name>
</gene>
<evidence type="ECO:0000313" key="4">
    <source>
        <dbReference type="Proteomes" id="UP001197247"/>
    </source>
</evidence>
<feature type="transmembrane region" description="Helical" evidence="1">
    <location>
        <begin position="15"/>
        <end position="37"/>
    </location>
</feature>
<keyword evidence="1" id="KW-1133">Transmembrane helix</keyword>
<dbReference type="InterPro" id="IPR009936">
    <property type="entry name" value="DUF1468"/>
</dbReference>
<feature type="transmembrane region" description="Helical" evidence="1">
    <location>
        <begin position="127"/>
        <end position="149"/>
    </location>
</feature>
<comment type="caution">
    <text evidence="3">The sequence shown here is derived from an EMBL/GenBank/DDBJ whole genome shotgun (WGS) entry which is preliminary data.</text>
</comment>
<sequence>MDDAPGAPPAGPLTGLALAVGVTALGVATVIGSLALGAGTPARPDSGTWPLLVGLALCALGAVLAVRFRRPDGAEAFTRASWPVAAGLATTAGFVSVIGTIGFEVPSFALMVFWLRVLGRESWRSTLLVAPAAVAALYLVFVAALAVPIPHLL</sequence>
<evidence type="ECO:0000259" key="2">
    <source>
        <dbReference type="Pfam" id="PF07331"/>
    </source>
</evidence>
<dbReference type="EMBL" id="JAHBAY010000009">
    <property type="protein sequence ID" value="MBT0771680.1"/>
    <property type="molecule type" value="Genomic_DNA"/>
</dbReference>
<proteinExistence type="predicted"/>
<dbReference type="Proteomes" id="UP001197247">
    <property type="component" value="Unassembled WGS sequence"/>
</dbReference>
<reference evidence="3 4" key="1">
    <citation type="submission" date="2021-05" db="EMBL/GenBank/DDBJ databases">
        <title>Kineosporia and Streptomyces sp. nov. two new marine actinobacteria isolated from Coral.</title>
        <authorList>
            <person name="Buangrab K."/>
            <person name="Sutthacheep M."/>
            <person name="Yeemin T."/>
            <person name="Harunari E."/>
            <person name="Igarashi Y."/>
            <person name="Kanchanasin P."/>
            <person name="Tanasupawat S."/>
            <person name="Phongsopitanun W."/>
        </authorList>
    </citation>
    <scope>NUCLEOTIDE SEQUENCE [LARGE SCALE GENOMIC DNA]</scope>
    <source>
        <strain evidence="3 4">J2-2</strain>
    </source>
</reference>
<feature type="domain" description="DUF1468" evidence="2">
    <location>
        <begin position="19"/>
        <end position="150"/>
    </location>
</feature>